<evidence type="ECO:0000313" key="11">
    <source>
        <dbReference type="Proteomes" id="UP000316759"/>
    </source>
</evidence>
<dbReference type="InterPro" id="IPR011059">
    <property type="entry name" value="Metal-dep_hydrolase_composite"/>
</dbReference>
<comment type="caution">
    <text evidence="10">The sequence shown here is derived from an EMBL/GenBank/DDBJ whole genome shotgun (WGS) entry which is preliminary data.</text>
</comment>
<dbReference type="FunFam" id="3.20.20.140:FF:000023">
    <property type="entry name" value="N-acetylglucosamine-6-phosphate deacetylase"/>
    <property type="match status" value="1"/>
</dbReference>
<evidence type="ECO:0000256" key="2">
    <source>
        <dbReference type="ARBA" id="ARBA00010716"/>
    </source>
</evidence>
<evidence type="ECO:0000256" key="3">
    <source>
        <dbReference type="ARBA" id="ARBA00011899"/>
    </source>
</evidence>
<dbReference type="STRING" id="46835.A0A504YJ81"/>
<dbReference type="PANTHER" id="PTHR11113">
    <property type="entry name" value="N-ACETYLGLUCOSAMINE-6-PHOSPHATE DEACETYLASE"/>
    <property type="match status" value="1"/>
</dbReference>
<protein>
    <recommendedName>
        <fullName evidence="4">N-acetylglucosamine-6-phosphate deacetylase</fullName>
        <ecNumber evidence="3">3.5.1.25</ecNumber>
    </recommendedName>
</protein>
<comment type="similarity">
    <text evidence="2">Belongs to the metallo-dependent hydrolases superfamily. NagA family.</text>
</comment>
<evidence type="ECO:0000256" key="7">
    <source>
        <dbReference type="ARBA" id="ARBA00023277"/>
    </source>
</evidence>
<feature type="domain" description="Amidohydrolase-related" evidence="9">
    <location>
        <begin position="79"/>
        <end position="443"/>
    </location>
</feature>
<keyword evidence="5" id="KW-0479">Metal-binding</keyword>
<dbReference type="SUPFAM" id="SSF51556">
    <property type="entry name" value="Metallo-dependent hydrolases"/>
    <property type="match status" value="1"/>
</dbReference>
<dbReference type="Pfam" id="PF01979">
    <property type="entry name" value="Amidohydro_1"/>
    <property type="match status" value="1"/>
</dbReference>
<keyword evidence="7" id="KW-0119">Carbohydrate metabolism</keyword>
<dbReference type="GO" id="GO:0019262">
    <property type="term" value="P:N-acetylneuraminate catabolic process"/>
    <property type="evidence" value="ECO:0007669"/>
    <property type="project" value="UniProtKB-ARBA"/>
</dbReference>
<sequence length="462" mass="50540">MVLKARDRFNSYSRTPMETLVQLDLPDKLIRFCDCYLLQGERLVKEDLWVCNGLILDGLDLFFREKRVADVRIELKGSVVTPGFIDIQVNGAYGVDFSNPYGNIREGCARIARKLAESGVTSFCPTIITSSKSAYDRIIPQFEHYQDSPNAARMLGLHLEGPFISKSRPGMHSTDHMLEFGPDPVQAITDTYGPNLGVIRIVTVAPELIGSKEAIEHLVSQGIIVSIGHTTADGDSLESAIKAGATFVTHLFNAMPLFHHRQSHLLDGLINQHPPIYTGIIADLAHVHPTALRMAETIAPGHVVLITDANTAYGLSDGLFTFGDRNIEVTNGLAYVAGTRCLAGGTTSLSVCVRNFWLEVCSQLPDAKDESPWPGLGRALTAATTRPALGLGLFQPWTPAKRLVRGSLVPGAYADLTILCPEALSAPKPELRVLSTWIEGKPVHMDTECRFTIQTPSFCYEM</sequence>
<reference evidence="10 11" key="1">
    <citation type="submission" date="2019-04" db="EMBL/GenBank/DDBJ databases">
        <title>Annotation for the trematode Fasciola gigantica.</title>
        <authorList>
            <person name="Choi Y.-J."/>
        </authorList>
    </citation>
    <scope>NUCLEOTIDE SEQUENCE [LARGE SCALE GENOMIC DNA]</scope>
    <source>
        <strain evidence="10">Uganda_cow_1</strain>
    </source>
</reference>
<evidence type="ECO:0000256" key="4">
    <source>
        <dbReference type="ARBA" id="ARBA00018029"/>
    </source>
</evidence>
<evidence type="ECO:0000313" key="10">
    <source>
        <dbReference type="EMBL" id="TPP61283.1"/>
    </source>
</evidence>
<gene>
    <name evidence="10" type="ORF">FGIG_08091</name>
</gene>
<dbReference type="Gene3D" id="3.20.20.140">
    <property type="entry name" value="Metal-dependent hydrolases"/>
    <property type="match status" value="1"/>
</dbReference>
<comment type="cofactor">
    <cofactor evidence="1">
        <name>a divalent metal cation</name>
        <dbReference type="ChEBI" id="CHEBI:60240"/>
    </cofactor>
</comment>
<dbReference type="AlphaFoldDB" id="A0A504YJ81"/>
<keyword evidence="6" id="KW-0378">Hydrolase</keyword>
<dbReference type="Proteomes" id="UP000316759">
    <property type="component" value="Unassembled WGS sequence"/>
</dbReference>
<dbReference type="GO" id="GO:0046872">
    <property type="term" value="F:metal ion binding"/>
    <property type="evidence" value="ECO:0007669"/>
    <property type="project" value="UniProtKB-KW"/>
</dbReference>
<dbReference type="EC" id="3.5.1.25" evidence="3"/>
<name>A0A504YJ81_FASGI</name>
<evidence type="ECO:0000256" key="6">
    <source>
        <dbReference type="ARBA" id="ARBA00022801"/>
    </source>
</evidence>
<dbReference type="GO" id="GO:0106279">
    <property type="term" value="P:negative regulation of UDP-N-acetylglucosamine biosynthetic process"/>
    <property type="evidence" value="ECO:0007669"/>
    <property type="project" value="UniProtKB-ARBA"/>
</dbReference>
<dbReference type="GO" id="GO:0006046">
    <property type="term" value="P:N-acetylglucosamine catabolic process"/>
    <property type="evidence" value="ECO:0007669"/>
    <property type="project" value="TreeGrafter"/>
</dbReference>
<evidence type="ECO:0000256" key="1">
    <source>
        <dbReference type="ARBA" id="ARBA00001968"/>
    </source>
</evidence>
<proteinExistence type="inferred from homology"/>
<keyword evidence="11" id="KW-1185">Reference proteome</keyword>
<organism evidence="10 11">
    <name type="scientific">Fasciola gigantica</name>
    <name type="common">Giant liver fluke</name>
    <dbReference type="NCBI Taxonomy" id="46835"/>
    <lineage>
        <taxon>Eukaryota</taxon>
        <taxon>Metazoa</taxon>
        <taxon>Spiralia</taxon>
        <taxon>Lophotrochozoa</taxon>
        <taxon>Platyhelminthes</taxon>
        <taxon>Trematoda</taxon>
        <taxon>Digenea</taxon>
        <taxon>Plagiorchiida</taxon>
        <taxon>Echinostomata</taxon>
        <taxon>Echinostomatoidea</taxon>
        <taxon>Fasciolidae</taxon>
        <taxon>Fasciola</taxon>
    </lineage>
</organism>
<dbReference type="EMBL" id="SUNJ01008381">
    <property type="protein sequence ID" value="TPP61283.1"/>
    <property type="molecule type" value="Genomic_DNA"/>
</dbReference>
<dbReference type="OrthoDB" id="10264777at2759"/>
<dbReference type="PANTHER" id="PTHR11113:SF14">
    <property type="entry name" value="N-ACETYLGLUCOSAMINE-6-PHOSPHATE DEACETYLASE"/>
    <property type="match status" value="1"/>
</dbReference>
<dbReference type="GO" id="GO:0008448">
    <property type="term" value="F:N-acetylglucosamine-6-phosphate deacetylase activity"/>
    <property type="evidence" value="ECO:0007669"/>
    <property type="project" value="UniProtKB-EC"/>
</dbReference>
<comment type="catalytic activity">
    <reaction evidence="8">
        <text>N-acetyl-D-glucosamine 6-phosphate + H2O = D-glucosamine 6-phosphate + acetate</text>
        <dbReference type="Rhea" id="RHEA:22936"/>
        <dbReference type="ChEBI" id="CHEBI:15377"/>
        <dbReference type="ChEBI" id="CHEBI:30089"/>
        <dbReference type="ChEBI" id="CHEBI:57513"/>
        <dbReference type="ChEBI" id="CHEBI:58725"/>
        <dbReference type="EC" id="3.5.1.25"/>
    </reaction>
</comment>
<accession>A0A504YJ81</accession>
<dbReference type="InterPro" id="IPR032466">
    <property type="entry name" value="Metal_Hydrolase"/>
</dbReference>
<dbReference type="InterPro" id="IPR006680">
    <property type="entry name" value="Amidohydro-rel"/>
</dbReference>
<evidence type="ECO:0000259" key="9">
    <source>
        <dbReference type="Pfam" id="PF01979"/>
    </source>
</evidence>
<dbReference type="SUPFAM" id="SSF51338">
    <property type="entry name" value="Composite domain of metallo-dependent hydrolases"/>
    <property type="match status" value="1"/>
</dbReference>
<evidence type="ECO:0000256" key="5">
    <source>
        <dbReference type="ARBA" id="ARBA00022723"/>
    </source>
</evidence>
<evidence type="ECO:0000256" key="8">
    <source>
        <dbReference type="ARBA" id="ARBA00047647"/>
    </source>
</evidence>